<dbReference type="GO" id="GO:0008199">
    <property type="term" value="F:ferric iron binding"/>
    <property type="evidence" value="ECO:0007669"/>
    <property type="project" value="InterPro"/>
</dbReference>
<evidence type="ECO:0000256" key="1">
    <source>
        <dbReference type="ARBA" id="ARBA00009497"/>
    </source>
</evidence>
<dbReference type="PANTHER" id="PTHR42932">
    <property type="entry name" value="GENERAL STRESS PROTEIN 20U"/>
    <property type="match status" value="1"/>
</dbReference>
<reference evidence="4" key="2">
    <citation type="submission" date="2021-04" db="EMBL/GenBank/DDBJ databases">
        <authorList>
            <person name="Wen M.-L."/>
            <person name="Han X.-L."/>
            <person name="Xiong J."/>
        </authorList>
    </citation>
    <scope>NUCLEOTIDE SEQUENCE</scope>
    <source>
        <strain evidence="4">AGR0001</strain>
    </source>
</reference>
<dbReference type="InterPro" id="IPR023188">
    <property type="entry name" value="DPS_DNA-bd_CS"/>
</dbReference>
<feature type="domain" description="Ferritin/DPS" evidence="3">
    <location>
        <begin position="55"/>
        <end position="188"/>
    </location>
</feature>
<dbReference type="Gene3D" id="1.20.1260.10">
    <property type="match status" value="1"/>
</dbReference>
<dbReference type="Proteomes" id="UP000009036">
    <property type="component" value="Chromosome"/>
</dbReference>
<dbReference type="PRINTS" id="PR01346">
    <property type="entry name" value="HELNAPAPROT"/>
</dbReference>
<keyword evidence="5" id="KW-1185">Reference proteome</keyword>
<dbReference type="InterPro" id="IPR002177">
    <property type="entry name" value="DPS_DNA-bd"/>
</dbReference>
<dbReference type="Pfam" id="PF00210">
    <property type="entry name" value="Ferritin"/>
    <property type="match status" value="1"/>
</dbReference>
<gene>
    <name evidence="4" type="ORF">SU9_004070</name>
</gene>
<comment type="similarity">
    <text evidence="1 2">Belongs to the Dps family.</text>
</comment>
<evidence type="ECO:0000313" key="4">
    <source>
        <dbReference type="EMBL" id="QTZ90747.1"/>
    </source>
</evidence>
<dbReference type="KEGG" id="sauh:SU9_004070"/>
<evidence type="ECO:0000259" key="3">
    <source>
        <dbReference type="Pfam" id="PF00210"/>
    </source>
</evidence>
<evidence type="ECO:0000256" key="2">
    <source>
        <dbReference type="RuleBase" id="RU003875"/>
    </source>
</evidence>
<dbReference type="AlphaFoldDB" id="A0A8B1NGY6"/>
<dbReference type="InterPro" id="IPR012347">
    <property type="entry name" value="Ferritin-like"/>
</dbReference>
<dbReference type="GO" id="GO:0016722">
    <property type="term" value="F:oxidoreductase activity, acting on metal ions"/>
    <property type="evidence" value="ECO:0007669"/>
    <property type="project" value="InterPro"/>
</dbReference>
<dbReference type="EMBL" id="CP072931">
    <property type="protein sequence ID" value="QTZ90747.1"/>
    <property type="molecule type" value="Genomic_DNA"/>
</dbReference>
<dbReference type="InterPro" id="IPR009078">
    <property type="entry name" value="Ferritin-like_SF"/>
</dbReference>
<dbReference type="CDD" id="cd01043">
    <property type="entry name" value="DPS"/>
    <property type="match status" value="1"/>
</dbReference>
<dbReference type="OrthoDB" id="9797687at2"/>
<name>A0A8B1NGY6_9ACTN</name>
<dbReference type="PANTHER" id="PTHR42932:SF3">
    <property type="entry name" value="DNA PROTECTION DURING STARVATION PROTEIN"/>
    <property type="match status" value="1"/>
</dbReference>
<dbReference type="PROSITE" id="PS00818">
    <property type="entry name" value="DPS_1"/>
    <property type="match status" value="1"/>
</dbReference>
<reference evidence="4" key="1">
    <citation type="journal article" date="2012" name="J. Bacteriol.">
        <title>Genome Sequence of Streptomyces auratus Strain AGR0001, a Phoslactomycin-Producing Actinomycete.</title>
        <authorList>
            <person name="Han X."/>
            <person name="Li M."/>
            <person name="Ding Z."/>
            <person name="Zhao J."/>
            <person name="Ji K."/>
            <person name="Wen M."/>
            <person name="Lu T."/>
        </authorList>
    </citation>
    <scope>NUCLEOTIDE SEQUENCE</scope>
    <source>
        <strain evidence="4">AGR0001</strain>
    </source>
</reference>
<sequence length="217" mass="23140">MFPSGIAGHPVQHRRKNRPVVKGEFTVAASNSPAYTVPGLTEAEGGEVIECLRLRLHALNDLALTLKHVHWNVVGPHFIAVHEMLDPQVDSVRSMVDATAERIATLGGSPTGTPGALAAERTWEDYSVGRADAIAHLGALDVVYSGIIKDHRAAVAATDGVDPVTQDLLIEHLRSLELFQWFVRAHLESAGGTLSTGAARGETVAGRVAVQQASRQP</sequence>
<proteinExistence type="inferred from homology"/>
<evidence type="ECO:0000313" key="5">
    <source>
        <dbReference type="Proteomes" id="UP000009036"/>
    </source>
</evidence>
<dbReference type="SUPFAM" id="SSF47240">
    <property type="entry name" value="Ferritin-like"/>
    <property type="match status" value="1"/>
</dbReference>
<organism evidence="4 5">
    <name type="scientific">Streptomyces auratus AGR0001</name>
    <dbReference type="NCBI Taxonomy" id="1160718"/>
    <lineage>
        <taxon>Bacteria</taxon>
        <taxon>Bacillati</taxon>
        <taxon>Actinomycetota</taxon>
        <taxon>Actinomycetes</taxon>
        <taxon>Kitasatosporales</taxon>
        <taxon>Streptomycetaceae</taxon>
        <taxon>Streptomyces</taxon>
    </lineage>
</organism>
<accession>A0A8B1NGY6</accession>
<protein>
    <submittedName>
        <fullName evidence="4">DNA starvation/stationary phase protection protein</fullName>
    </submittedName>
</protein>
<dbReference type="InterPro" id="IPR008331">
    <property type="entry name" value="Ferritin_DPS_dom"/>
</dbReference>